<keyword evidence="4" id="KW-0472">Membrane</keyword>
<dbReference type="InterPro" id="IPR009057">
    <property type="entry name" value="Homeodomain-like_sf"/>
</dbReference>
<dbReference type="GO" id="GO:0043565">
    <property type="term" value="F:sequence-specific DNA binding"/>
    <property type="evidence" value="ECO:0007669"/>
    <property type="project" value="InterPro"/>
</dbReference>
<dbReference type="SUPFAM" id="SSF46689">
    <property type="entry name" value="Homeodomain-like"/>
    <property type="match status" value="1"/>
</dbReference>
<dbReference type="Pfam" id="PF12833">
    <property type="entry name" value="HTH_18"/>
    <property type="match status" value="1"/>
</dbReference>
<dbReference type="PANTHER" id="PTHR43280:SF2">
    <property type="entry name" value="HTH-TYPE TRANSCRIPTIONAL REGULATOR EXSA"/>
    <property type="match status" value="1"/>
</dbReference>
<comment type="caution">
    <text evidence="6">The sequence shown here is derived from an EMBL/GenBank/DDBJ whole genome shotgun (WGS) entry which is preliminary data.</text>
</comment>
<evidence type="ECO:0000256" key="1">
    <source>
        <dbReference type="ARBA" id="ARBA00023015"/>
    </source>
</evidence>
<sequence length="588" mass="68628">MSKNTKAMQMILVKKLLLILIFFIPIKIYLQEISDLKASREIDSLIKKDQWELAHFKLSNENIKFKRLSKYELNYDILIKLDSASALYRKGKYEESKKALLQTMNFIESNKNRLSLSNYEGLKHMGMTTLFYTEKRLGNVAQGLKYLSFFSRGISPVYIKKQRLYFAIAHIELGDYKKGIDLLRIRLNDVRMDTTHVLYNKIITEKEIATTYNTIADTYIKWYKDTGEKKFLDSSQINYEKAYSAVKKAPLISQYSKALHINRLANIALLKKQYKYSLSLYNICENDSSLMEKGFSREAIWLGKAENYTFLKKTDSAFYYIHKLYDEKADSKLAYDIQLKIYHLLSINYENLGDNKNAYKFAKLSLSEIQKKKVRDDSGNIFLGMYEQQQIKSISDEMLKENKKNILLLIALIVLTCSGIIFYAVDRQKKRKKKALLEIQKRQEKFNIANIDPAADEKTETPLIIEDELVNRILKKIELMESGEKFLSNKFKLANVAKQLNTNTAYLSQIINQHKGMSFSEYVNTLRIDYVLKELQENPKFRKYTIQTISEEVGYKSPTTFINSFKSRVNMTPSSYIKQLEKSGNTEE</sequence>
<organism evidence="6 7">
    <name type="scientific">Chryseobacterium defluvii</name>
    <dbReference type="NCBI Taxonomy" id="160396"/>
    <lineage>
        <taxon>Bacteria</taxon>
        <taxon>Pseudomonadati</taxon>
        <taxon>Bacteroidota</taxon>
        <taxon>Flavobacteriia</taxon>
        <taxon>Flavobacteriales</taxon>
        <taxon>Weeksellaceae</taxon>
        <taxon>Chryseobacterium group</taxon>
        <taxon>Chryseobacterium</taxon>
    </lineage>
</organism>
<dbReference type="AlphaFoldDB" id="A0A840KH68"/>
<keyword evidence="4" id="KW-1133">Transmembrane helix</keyword>
<keyword evidence="3" id="KW-0804">Transcription</keyword>
<accession>A0A840KH68</accession>
<evidence type="ECO:0000313" key="7">
    <source>
        <dbReference type="Proteomes" id="UP000592180"/>
    </source>
</evidence>
<feature type="domain" description="HTH araC/xylS-type" evidence="5">
    <location>
        <begin position="471"/>
        <end position="579"/>
    </location>
</feature>
<keyword evidence="1" id="KW-0805">Transcription regulation</keyword>
<dbReference type="PANTHER" id="PTHR43280">
    <property type="entry name" value="ARAC-FAMILY TRANSCRIPTIONAL REGULATOR"/>
    <property type="match status" value="1"/>
</dbReference>
<dbReference type="RefSeq" id="WP_184189041.1">
    <property type="nucleotide sequence ID" value="NZ_JACHLE010000002.1"/>
</dbReference>
<gene>
    <name evidence="6" type="ORF">HNP38_002146</name>
</gene>
<dbReference type="PROSITE" id="PS01124">
    <property type="entry name" value="HTH_ARAC_FAMILY_2"/>
    <property type="match status" value="1"/>
</dbReference>
<reference evidence="6 7" key="1">
    <citation type="submission" date="2020-08" db="EMBL/GenBank/DDBJ databases">
        <title>Functional genomics of gut bacteria from endangered species of beetles.</title>
        <authorList>
            <person name="Carlos-Shanley C."/>
        </authorList>
    </citation>
    <scope>NUCLEOTIDE SEQUENCE [LARGE SCALE GENOMIC DNA]</scope>
    <source>
        <strain evidence="6 7">S00151</strain>
    </source>
</reference>
<name>A0A840KH68_9FLAO</name>
<evidence type="ECO:0000256" key="3">
    <source>
        <dbReference type="ARBA" id="ARBA00023163"/>
    </source>
</evidence>
<evidence type="ECO:0000259" key="5">
    <source>
        <dbReference type="PROSITE" id="PS01124"/>
    </source>
</evidence>
<protein>
    <submittedName>
        <fullName evidence="6">AraC-like DNA-binding protein</fullName>
    </submittedName>
</protein>
<proteinExistence type="predicted"/>
<feature type="transmembrane region" description="Helical" evidence="4">
    <location>
        <begin position="406"/>
        <end position="425"/>
    </location>
</feature>
<dbReference type="Gene3D" id="1.10.10.60">
    <property type="entry name" value="Homeodomain-like"/>
    <property type="match status" value="2"/>
</dbReference>
<dbReference type="Proteomes" id="UP000592180">
    <property type="component" value="Unassembled WGS sequence"/>
</dbReference>
<evidence type="ECO:0000256" key="2">
    <source>
        <dbReference type="ARBA" id="ARBA00023125"/>
    </source>
</evidence>
<keyword evidence="2 6" id="KW-0238">DNA-binding</keyword>
<dbReference type="SMART" id="SM00342">
    <property type="entry name" value="HTH_ARAC"/>
    <property type="match status" value="1"/>
</dbReference>
<dbReference type="EMBL" id="JACHLE010000002">
    <property type="protein sequence ID" value="MBB4806850.1"/>
    <property type="molecule type" value="Genomic_DNA"/>
</dbReference>
<dbReference type="InterPro" id="IPR018060">
    <property type="entry name" value="HTH_AraC"/>
</dbReference>
<keyword evidence="7" id="KW-1185">Reference proteome</keyword>
<evidence type="ECO:0000313" key="6">
    <source>
        <dbReference type="EMBL" id="MBB4806850.1"/>
    </source>
</evidence>
<dbReference type="GO" id="GO:0003700">
    <property type="term" value="F:DNA-binding transcription factor activity"/>
    <property type="evidence" value="ECO:0007669"/>
    <property type="project" value="InterPro"/>
</dbReference>
<evidence type="ECO:0000256" key="4">
    <source>
        <dbReference type="SAM" id="Phobius"/>
    </source>
</evidence>
<keyword evidence="4" id="KW-0812">Transmembrane</keyword>